<dbReference type="Proteomes" id="UP000246278">
    <property type="component" value="Unassembled WGS sequence"/>
</dbReference>
<dbReference type="InterPro" id="IPR051211">
    <property type="entry name" value="PG_lysyltransferase"/>
</dbReference>
<dbReference type="InterPro" id="IPR024320">
    <property type="entry name" value="LPG_synthase_C"/>
</dbReference>
<dbReference type="EMBL" id="PDNZ01000004">
    <property type="protein sequence ID" value="PWW82034.1"/>
    <property type="molecule type" value="Genomic_DNA"/>
</dbReference>
<dbReference type="GO" id="GO:0055091">
    <property type="term" value="P:phospholipid homeostasis"/>
    <property type="evidence" value="ECO:0007669"/>
    <property type="project" value="TreeGrafter"/>
</dbReference>
<evidence type="ECO:0000259" key="6">
    <source>
        <dbReference type="Pfam" id="PF09924"/>
    </source>
</evidence>
<dbReference type="OrthoDB" id="594838at2"/>
<evidence type="ECO:0000313" key="7">
    <source>
        <dbReference type="EMBL" id="PWW82034.1"/>
    </source>
</evidence>
<name>A0A317T5V6_9CHLB</name>
<evidence type="ECO:0000313" key="8">
    <source>
        <dbReference type="Proteomes" id="UP000246278"/>
    </source>
</evidence>
<keyword evidence="3" id="KW-0812">Transmembrane</keyword>
<comment type="subcellular location">
    <subcellularLocation>
        <location evidence="1">Cell membrane</location>
        <topology evidence="1">Multi-pass membrane protein</topology>
    </subcellularLocation>
</comment>
<dbReference type="Pfam" id="PF09924">
    <property type="entry name" value="LPG_synthase_C"/>
    <property type="match status" value="1"/>
</dbReference>
<keyword evidence="4" id="KW-1133">Transmembrane helix</keyword>
<gene>
    <name evidence="7" type="ORF">CR164_06725</name>
</gene>
<keyword evidence="5" id="KW-0472">Membrane</keyword>
<dbReference type="PANTHER" id="PTHR34697">
    <property type="entry name" value="PHOSPHATIDYLGLYCEROL LYSYLTRANSFERASE"/>
    <property type="match status" value="1"/>
</dbReference>
<keyword evidence="2" id="KW-1003">Cell membrane</keyword>
<evidence type="ECO:0000256" key="4">
    <source>
        <dbReference type="ARBA" id="ARBA00022989"/>
    </source>
</evidence>
<dbReference type="GO" id="GO:0016755">
    <property type="term" value="F:aminoacyltransferase activity"/>
    <property type="evidence" value="ECO:0007669"/>
    <property type="project" value="TreeGrafter"/>
</dbReference>
<dbReference type="AlphaFoldDB" id="A0A317T5V6"/>
<protein>
    <recommendedName>
        <fullName evidence="6">Phosphatidylglycerol lysyltransferase C-terminal domain-containing protein</fullName>
    </recommendedName>
</protein>
<evidence type="ECO:0000256" key="1">
    <source>
        <dbReference type="ARBA" id="ARBA00004651"/>
    </source>
</evidence>
<dbReference type="PANTHER" id="PTHR34697:SF2">
    <property type="entry name" value="PHOSPHATIDYLGLYCEROL LYSYLTRANSFERASE"/>
    <property type="match status" value="1"/>
</dbReference>
<sequence length="314" mass="35940">MTLSVQEPLPLSWARSGTCEPVYRSISLPLSRATWIPFANIPKNYTLSSVKKDLEDLFPEGFLVRGCSKQTAGFFKQKGGAVLRTGAEAVLCLQNGHFEKKSLRKLLHQAEKKGRIVEVPLNDENKRHLLALQRQARHSAKPQLANVFRTYPFDACRCFVLCSFADEWLAAVTITTREDALAHTELMLKRDNSPPGSMEFLLAGVFDVLRQEGFFEWSLGEVPFFHLGQRRNVPSRLEESIVVLIAELFRDVYDFRGLFYFKNKFYPQWRDVYLYSLQGISLLTLADMAVKTRYAALVGQKVFNVLKEPFFSDR</sequence>
<dbReference type="GO" id="GO:0005886">
    <property type="term" value="C:plasma membrane"/>
    <property type="evidence" value="ECO:0007669"/>
    <property type="project" value="UniProtKB-SubCell"/>
</dbReference>
<comment type="caution">
    <text evidence="7">The sequence shown here is derived from an EMBL/GenBank/DDBJ whole genome shotgun (WGS) entry which is preliminary data.</text>
</comment>
<organism evidence="7 8">
    <name type="scientific">Prosthecochloris marina</name>
    <dbReference type="NCBI Taxonomy" id="2017681"/>
    <lineage>
        <taxon>Bacteria</taxon>
        <taxon>Pseudomonadati</taxon>
        <taxon>Chlorobiota</taxon>
        <taxon>Chlorobiia</taxon>
        <taxon>Chlorobiales</taxon>
        <taxon>Chlorobiaceae</taxon>
        <taxon>Prosthecochloris</taxon>
    </lineage>
</organism>
<feature type="domain" description="Phosphatidylglycerol lysyltransferase C-terminal" evidence="6">
    <location>
        <begin position="62"/>
        <end position="274"/>
    </location>
</feature>
<evidence type="ECO:0000256" key="3">
    <source>
        <dbReference type="ARBA" id="ARBA00022692"/>
    </source>
</evidence>
<keyword evidence="8" id="KW-1185">Reference proteome</keyword>
<evidence type="ECO:0000256" key="2">
    <source>
        <dbReference type="ARBA" id="ARBA00022475"/>
    </source>
</evidence>
<evidence type="ECO:0000256" key="5">
    <source>
        <dbReference type="ARBA" id="ARBA00023136"/>
    </source>
</evidence>
<accession>A0A317T5V6</accession>
<reference evidence="8" key="1">
    <citation type="submission" date="2017-10" db="EMBL/GenBank/DDBJ databases">
        <authorList>
            <person name="Gaisin V.A."/>
            <person name="Rysina M.S."/>
            <person name="Grouzdev D.S."/>
        </authorList>
    </citation>
    <scope>NUCLEOTIDE SEQUENCE [LARGE SCALE GENOMIC DNA]</scope>
    <source>
        <strain evidence="8">V1</strain>
    </source>
</reference>
<proteinExistence type="predicted"/>